<evidence type="ECO:0000256" key="1">
    <source>
        <dbReference type="SAM" id="Phobius"/>
    </source>
</evidence>
<keyword evidence="1" id="KW-0812">Transmembrane</keyword>
<dbReference type="InterPro" id="IPR043993">
    <property type="entry name" value="T4SS_pilin"/>
</dbReference>
<organism evidence="3 4">
    <name type="scientific">Clostridium magnum DSM 2767</name>
    <dbReference type="NCBI Taxonomy" id="1121326"/>
    <lineage>
        <taxon>Bacteria</taxon>
        <taxon>Bacillati</taxon>
        <taxon>Bacillota</taxon>
        <taxon>Clostridia</taxon>
        <taxon>Eubacteriales</taxon>
        <taxon>Clostridiaceae</taxon>
        <taxon>Clostridium</taxon>
    </lineage>
</organism>
<keyword evidence="2" id="KW-0732">Signal</keyword>
<accession>A0A162TJ82</accession>
<keyword evidence="4" id="KW-1185">Reference proteome</keyword>
<dbReference type="EMBL" id="LWAE01000002">
    <property type="protein sequence ID" value="KZL92714.1"/>
    <property type="molecule type" value="Genomic_DNA"/>
</dbReference>
<feature type="chain" id="PRO_5010314233" description="TrbC/VIRB2 family protein" evidence="2">
    <location>
        <begin position="33"/>
        <end position="133"/>
    </location>
</feature>
<sequence length="133" mass="13770">MKHLKNVVGAFLVALFLSIGVGTTVAPVQVHATDLNQTVNSIKSSGGGVLGSDTKNKVTGLSKDATDIVGIIVMAVVTISGLWCAVKFAGAGDNPSAKSVLKGAIIMHVLGLVFLASYFGFVSFSFKNLNLFK</sequence>
<dbReference type="PATRIC" id="fig|1121326.3.peg.2530"/>
<dbReference type="RefSeq" id="WP_066622385.1">
    <property type="nucleotide sequence ID" value="NZ_FQXL01000021.1"/>
</dbReference>
<feature type="transmembrane region" description="Helical" evidence="1">
    <location>
        <begin position="100"/>
        <end position="126"/>
    </location>
</feature>
<evidence type="ECO:0008006" key="5">
    <source>
        <dbReference type="Google" id="ProtNLM"/>
    </source>
</evidence>
<evidence type="ECO:0000313" key="3">
    <source>
        <dbReference type="EMBL" id="KZL92714.1"/>
    </source>
</evidence>
<keyword evidence="1" id="KW-0472">Membrane</keyword>
<evidence type="ECO:0000313" key="4">
    <source>
        <dbReference type="Proteomes" id="UP000076603"/>
    </source>
</evidence>
<evidence type="ECO:0000256" key="2">
    <source>
        <dbReference type="SAM" id="SignalP"/>
    </source>
</evidence>
<comment type="caution">
    <text evidence="3">The sequence shown here is derived from an EMBL/GenBank/DDBJ whole genome shotgun (WGS) entry which is preliminary data.</text>
</comment>
<feature type="signal peptide" evidence="2">
    <location>
        <begin position="1"/>
        <end position="32"/>
    </location>
</feature>
<name>A0A162TJ82_9CLOT</name>
<dbReference type="Pfam" id="PF18895">
    <property type="entry name" value="T4SS_pilin"/>
    <property type="match status" value="1"/>
</dbReference>
<dbReference type="AlphaFoldDB" id="A0A162TJ82"/>
<gene>
    <name evidence="3" type="ORF">CLMAG_25280</name>
</gene>
<keyword evidence="1" id="KW-1133">Transmembrane helix</keyword>
<protein>
    <recommendedName>
        <fullName evidence="5">TrbC/VIRB2 family protein</fullName>
    </recommendedName>
</protein>
<dbReference type="STRING" id="1121326.CLMAG_25280"/>
<reference evidence="3 4" key="1">
    <citation type="submission" date="2016-04" db="EMBL/GenBank/DDBJ databases">
        <title>Genome sequence of Clostridium magnum DSM 2767.</title>
        <authorList>
            <person name="Poehlein A."/>
            <person name="Uhlig R."/>
            <person name="Fischer R."/>
            <person name="Bahl H."/>
            <person name="Daniel R."/>
        </authorList>
    </citation>
    <scope>NUCLEOTIDE SEQUENCE [LARGE SCALE GENOMIC DNA]</scope>
    <source>
        <strain evidence="3 4">DSM 2767</strain>
    </source>
</reference>
<proteinExistence type="predicted"/>
<feature type="transmembrane region" description="Helical" evidence="1">
    <location>
        <begin position="68"/>
        <end position="88"/>
    </location>
</feature>
<dbReference type="Proteomes" id="UP000076603">
    <property type="component" value="Unassembled WGS sequence"/>
</dbReference>